<dbReference type="InterPro" id="IPR015943">
    <property type="entry name" value="WD40/YVTN_repeat-like_dom_sf"/>
</dbReference>
<dbReference type="Gene3D" id="2.130.10.10">
    <property type="entry name" value="YVTN repeat-like/Quinoprotein amine dehydrogenase"/>
    <property type="match status" value="2"/>
</dbReference>
<accession>A0ABY5DT19</accession>
<dbReference type="PANTHER" id="PTHR47197">
    <property type="entry name" value="PROTEIN NIRF"/>
    <property type="match status" value="1"/>
</dbReference>
<sequence>MRGARMALAMLVMGALGLLGPAAPSQAAAKRSPLRPIMLAGNNWDATVSIVDARTYKVIDRFSSVPDRAAREREIHASPVRLAQFLAIREAVGEGHDQLVDDVFSSRDGRYAYISRPSFADVVAVSLRTKRIVWRRPVDGYRADHMALSPDGRTLLVSASTAKVIDVIDAATGRITGRIPSGDTPHESNYSADGRLIYHASIGTVYTPLDEPAFDSTKGERVFEIIDARTNKVLRRWDIGKILKTFGYPGMSSAVRPMAISPDEKTAYFQLSFFHGFVVFDLVHGTPVRIVNLPIPPKVAALPRTSYLLDSAHHGLAIDRAGRELCVAGTMSDYIAVVDVGTFAPVIASHGTKPYWASTTADGEHCVVSYSGDDRLAIVDYRTKTEVASIPVGDHPQRVRNGFIRRSYLG</sequence>
<protein>
    <submittedName>
        <fullName evidence="2">YncE family protein</fullName>
    </submittedName>
</protein>
<dbReference type="SUPFAM" id="SSF50974">
    <property type="entry name" value="Nitrous oxide reductase, N-terminal domain"/>
    <property type="match status" value="1"/>
</dbReference>
<organism evidence="2 3">
    <name type="scientific">Paraconexibacter antarcticus</name>
    <dbReference type="NCBI Taxonomy" id="2949664"/>
    <lineage>
        <taxon>Bacteria</taxon>
        <taxon>Bacillati</taxon>
        <taxon>Actinomycetota</taxon>
        <taxon>Thermoleophilia</taxon>
        <taxon>Solirubrobacterales</taxon>
        <taxon>Paraconexibacteraceae</taxon>
        <taxon>Paraconexibacter</taxon>
    </lineage>
</organism>
<reference evidence="2 3" key="1">
    <citation type="submission" date="2022-06" db="EMBL/GenBank/DDBJ databases">
        <title>Paraconexibacter antarcticus.</title>
        <authorList>
            <person name="Kim C.S."/>
        </authorList>
    </citation>
    <scope>NUCLEOTIDE SEQUENCE [LARGE SCALE GENOMIC DNA]</scope>
    <source>
        <strain evidence="2 3">02-257</strain>
    </source>
</reference>
<gene>
    <name evidence="2" type="ORF">NBH00_20440</name>
</gene>
<name>A0ABY5DT19_9ACTN</name>
<dbReference type="InterPro" id="IPR011045">
    <property type="entry name" value="N2O_reductase_N"/>
</dbReference>
<dbReference type="Proteomes" id="UP001056035">
    <property type="component" value="Chromosome"/>
</dbReference>
<dbReference type="PANTHER" id="PTHR47197:SF3">
    <property type="entry name" value="DIHYDRO-HEME D1 DEHYDROGENASE"/>
    <property type="match status" value="1"/>
</dbReference>
<dbReference type="EMBL" id="CP098502">
    <property type="protein sequence ID" value="UTI63699.1"/>
    <property type="molecule type" value="Genomic_DNA"/>
</dbReference>
<evidence type="ECO:0000313" key="3">
    <source>
        <dbReference type="Proteomes" id="UP001056035"/>
    </source>
</evidence>
<dbReference type="RefSeq" id="WP_254570423.1">
    <property type="nucleotide sequence ID" value="NZ_CP098502.1"/>
</dbReference>
<evidence type="ECO:0000256" key="1">
    <source>
        <dbReference type="SAM" id="SignalP"/>
    </source>
</evidence>
<feature type="signal peptide" evidence="1">
    <location>
        <begin position="1"/>
        <end position="27"/>
    </location>
</feature>
<feature type="chain" id="PRO_5047548080" evidence="1">
    <location>
        <begin position="28"/>
        <end position="410"/>
    </location>
</feature>
<evidence type="ECO:0000313" key="2">
    <source>
        <dbReference type="EMBL" id="UTI63699.1"/>
    </source>
</evidence>
<keyword evidence="1" id="KW-0732">Signal</keyword>
<dbReference type="InterPro" id="IPR051200">
    <property type="entry name" value="Host-pathogen_enzymatic-act"/>
</dbReference>
<keyword evidence="3" id="KW-1185">Reference proteome</keyword>
<proteinExistence type="predicted"/>